<reference evidence="1 2" key="1">
    <citation type="journal article" date="2021" name="Elife">
        <title>Chloroplast acquisition without the gene transfer in kleptoplastic sea slugs, Plakobranchus ocellatus.</title>
        <authorList>
            <person name="Maeda T."/>
            <person name="Takahashi S."/>
            <person name="Yoshida T."/>
            <person name="Shimamura S."/>
            <person name="Takaki Y."/>
            <person name="Nagai Y."/>
            <person name="Toyoda A."/>
            <person name="Suzuki Y."/>
            <person name="Arimoto A."/>
            <person name="Ishii H."/>
            <person name="Satoh N."/>
            <person name="Nishiyama T."/>
            <person name="Hasebe M."/>
            <person name="Maruyama T."/>
            <person name="Minagawa J."/>
            <person name="Obokata J."/>
            <person name="Shigenobu S."/>
        </authorList>
    </citation>
    <scope>NUCLEOTIDE SEQUENCE [LARGE SCALE GENOMIC DNA]</scope>
</reference>
<dbReference type="AlphaFoldDB" id="A0AAV3YTC2"/>
<dbReference type="Proteomes" id="UP000735302">
    <property type="component" value="Unassembled WGS sequence"/>
</dbReference>
<dbReference type="EMBL" id="BLXT01001518">
    <property type="protein sequence ID" value="GFN86419.1"/>
    <property type="molecule type" value="Genomic_DNA"/>
</dbReference>
<protein>
    <submittedName>
        <fullName evidence="1">Uncharacterized protein</fullName>
    </submittedName>
</protein>
<accession>A0AAV3YTC2</accession>
<evidence type="ECO:0000313" key="2">
    <source>
        <dbReference type="Proteomes" id="UP000735302"/>
    </source>
</evidence>
<evidence type="ECO:0000313" key="1">
    <source>
        <dbReference type="EMBL" id="GFN86419.1"/>
    </source>
</evidence>
<organism evidence="1 2">
    <name type="scientific">Plakobranchus ocellatus</name>
    <dbReference type="NCBI Taxonomy" id="259542"/>
    <lineage>
        <taxon>Eukaryota</taxon>
        <taxon>Metazoa</taxon>
        <taxon>Spiralia</taxon>
        <taxon>Lophotrochozoa</taxon>
        <taxon>Mollusca</taxon>
        <taxon>Gastropoda</taxon>
        <taxon>Heterobranchia</taxon>
        <taxon>Euthyneura</taxon>
        <taxon>Panpulmonata</taxon>
        <taxon>Sacoglossa</taxon>
        <taxon>Placobranchoidea</taxon>
        <taxon>Plakobranchidae</taxon>
        <taxon>Plakobranchus</taxon>
    </lineage>
</organism>
<keyword evidence="2" id="KW-1185">Reference proteome</keyword>
<gene>
    <name evidence="1" type="ORF">PoB_001292500</name>
</gene>
<sequence>MAATHRGGLTGLQGAATKLALSRNVLLKEGAILAKVTPVSQIMDFSSEEITEDSRSQVINHHAAQKNLEKKIQYIGNHSQVDSWIAGKAGTEISASQKQDPDIALLYSWLERGTDGTQAELALASPVAKKLIKQRNNRN</sequence>
<comment type="caution">
    <text evidence="1">The sequence shown here is derived from an EMBL/GenBank/DDBJ whole genome shotgun (WGS) entry which is preliminary data.</text>
</comment>
<name>A0AAV3YTC2_9GAST</name>
<proteinExistence type="predicted"/>